<organism evidence="1 2">
    <name type="scientific">Vermiconidia calcicola</name>
    <dbReference type="NCBI Taxonomy" id="1690605"/>
    <lineage>
        <taxon>Eukaryota</taxon>
        <taxon>Fungi</taxon>
        <taxon>Dikarya</taxon>
        <taxon>Ascomycota</taxon>
        <taxon>Pezizomycotina</taxon>
        <taxon>Dothideomycetes</taxon>
        <taxon>Dothideomycetidae</taxon>
        <taxon>Mycosphaerellales</taxon>
        <taxon>Extremaceae</taxon>
        <taxon>Vermiconidia</taxon>
    </lineage>
</organism>
<proteinExistence type="predicted"/>
<name>A0ACC3MMC3_9PEZI</name>
<sequence length="923" mass="102990">MAKPSFARSPEKRADNEDESESELEEQQERPGDGNVAHLGSDLPDTPDSSEDAQGFDEAAADANMGNATSKEEINAGLRATAEELHRRNGTTSTTSRVSTGKLKRPSASAFNPAYRKRTLVPATSRKLGPTNKARKSTYDIDESPEKLPPGTAAFTKAPADFSPLRKKPQQRSSPVRAEQRQQDIGAQRRSKRAQEARELNVREPTTTPRERATRLIAKQRELEAKSGTQDVLYQDHFPDPVVQRYHGADAAGGAAESADEDVDNDGIGAKPADADATEQDIAETVATAQTGEVRGRGRPRKIHEPVQASSEKRKRGRPKKSVAAGEEPTKPTSNDDGHGEHALQTQGEEDSIEPAAEPQLRQTRARTAASQSPQKAKPAEESLAIQLARERQARRQTDRNPDDDREFDGRSRHDATPEEGDNDNGKQDVRKRRKKGPQDKVAPPDRPAGEQPEEMYTQEDEEVSEDEVQETGSRKRKTHSTKSSSKANTGAKRRKFRPDENQDTEQAESSSSAVDRRRMYGQWPSLKKAFRKVEEVGCNIEYDVRQPQNEILLEDRDIKALVKLCKKATLCFTKLGDHSDDAETAEDPRDILEDISNRIDGLRGLNNEFPTDFTDNTKSTCIYFHLIPKLVKLVEHAIACYEVTDKDEVTRGQITITHLTTVTIMIEMILDLAYTSQTKYARPPTTEHVVQPVRSTVPLLREVKKAFNKRIANHERALLSTQQQEAEARDAALRLEQEERRSRQQAHINSLQNKWQKLHEERVWAEGGIMKLSKRQHLALPDHYFVETDQNGLPFERTELFHPRVGPPPGLVDRAAALQWSMVELGTLCDGLKRYAGANVFERTFRKYCGQRGELNRFSVAEIVVTAAGLREQLMELQGRDGGEVEEWVLGIPVWTKGHVGMGKENDDGDGNGDGVDLTAEG</sequence>
<reference evidence="1" key="1">
    <citation type="submission" date="2023-07" db="EMBL/GenBank/DDBJ databases">
        <title>Black Yeasts Isolated from many extreme environments.</title>
        <authorList>
            <person name="Coleine C."/>
            <person name="Stajich J.E."/>
            <person name="Selbmann L."/>
        </authorList>
    </citation>
    <scope>NUCLEOTIDE SEQUENCE</scope>
    <source>
        <strain evidence="1">CCFEE 5714</strain>
    </source>
</reference>
<dbReference type="EMBL" id="JAUTXU010000202">
    <property type="protein sequence ID" value="KAK3699046.1"/>
    <property type="molecule type" value="Genomic_DNA"/>
</dbReference>
<accession>A0ACC3MMC3</accession>
<evidence type="ECO:0000313" key="2">
    <source>
        <dbReference type="Proteomes" id="UP001281147"/>
    </source>
</evidence>
<protein>
    <submittedName>
        <fullName evidence="1">Uncharacterized protein</fullName>
    </submittedName>
</protein>
<evidence type="ECO:0000313" key="1">
    <source>
        <dbReference type="EMBL" id="KAK3699046.1"/>
    </source>
</evidence>
<gene>
    <name evidence="1" type="ORF">LTR37_016650</name>
</gene>
<dbReference type="Proteomes" id="UP001281147">
    <property type="component" value="Unassembled WGS sequence"/>
</dbReference>
<comment type="caution">
    <text evidence="1">The sequence shown here is derived from an EMBL/GenBank/DDBJ whole genome shotgun (WGS) entry which is preliminary data.</text>
</comment>
<keyword evidence="2" id="KW-1185">Reference proteome</keyword>